<dbReference type="Proteomes" id="UP000327157">
    <property type="component" value="Chromosome 4"/>
</dbReference>
<reference evidence="2" key="2">
    <citation type="submission" date="2019-10" db="EMBL/GenBank/DDBJ databases">
        <title>A de novo genome assembly of a pear dwarfing rootstock.</title>
        <authorList>
            <person name="Wang F."/>
            <person name="Wang J."/>
            <person name="Li S."/>
            <person name="Zhang Y."/>
            <person name="Fang M."/>
            <person name="Ma L."/>
            <person name="Zhao Y."/>
            <person name="Jiang S."/>
        </authorList>
    </citation>
    <scope>NUCLEOTIDE SEQUENCE [LARGE SCALE GENOMIC DNA]</scope>
</reference>
<evidence type="ECO:0000313" key="1">
    <source>
        <dbReference type="EMBL" id="KAB2622712.1"/>
    </source>
</evidence>
<gene>
    <name evidence="1" type="ORF">D8674_024894</name>
</gene>
<organism evidence="1 2">
    <name type="scientific">Pyrus ussuriensis x Pyrus communis</name>
    <dbReference type="NCBI Taxonomy" id="2448454"/>
    <lineage>
        <taxon>Eukaryota</taxon>
        <taxon>Viridiplantae</taxon>
        <taxon>Streptophyta</taxon>
        <taxon>Embryophyta</taxon>
        <taxon>Tracheophyta</taxon>
        <taxon>Spermatophyta</taxon>
        <taxon>Magnoliopsida</taxon>
        <taxon>eudicotyledons</taxon>
        <taxon>Gunneridae</taxon>
        <taxon>Pentapetalae</taxon>
        <taxon>rosids</taxon>
        <taxon>fabids</taxon>
        <taxon>Rosales</taxon>
        <taxon>Rosaceae</taxon>
        <taxon>Amygdaloideae</taxon>
        <taxon>Maleae</taxon>
        <taxon>Pyrus</taxon>
    </lineage>
</organism>
<keyword evidence="2" id="KW-1185">Reference proteome</keyword>
<evidence type="ECO:0000313" key="2">
    <source>
        <dbReference type="Proteomes" id="UP000327157"/>
    </source>
</evidence>
<dbReference type="EMBL" id="SMOL01000231">
    <property type="protein sequence ID" value="KAB2622712.1"/>
    <property type="molecule type" value="Genomic_DNA"/>
</dbReference>
<dbReference type="AlphaFoldDB" id="A0A5N5H9B3"/>
<accession>A0A5N5H9B3</accession>
<protein>
    <submittedName>
        <fullName evidence="1">Phosphatidylserine decarboxylase proenzyme 1</fullName>
    </submittedName>
</protein>
<comment type="caution">
    <text evidence="1">The sequence shown here is derived from an EMBL/GenBank/DDBJ whole genome shotgun (WGS) entry which is preliminary data.</text>
</comment>
<reference evidence="1 2" key="1">
    <citation type="submission" date="2019-09" db="EMBL/GenBank/DDBJ databases">
        <authorList>
            <person name="Ou C."/>
        </authorList>
    </citation>
    <scope>NUCLEOTIDE SEQUENCE [LARGE SCALE GENOMIC DNA]</scope>
    <source>
        <strain evidence="1">S2</strain>
        <tissue evidence="1">Leaf</tissue>
    </source>
</reference>
<proteinExistence type="predicted"/>
<name>A0A5N5H9B3_9ROSA</name>
<sequence length="120" mass="13557">MGVTNGALGANGIHLGYRIAGKALNPCHRYLPWSSELLRFRPLSESNFTEMKFKVSHGTPMLSHSSHLRYLHNQRRCFSSLLKKLHKTTQKARTVPTAEVAVVKVSVSLPHFIPVRLLRK</sequence>
<reference evidence="1 2" key="3">
    <citation type="submission" date="2019-11" db="EMBL/GenBank/DDBJ databases">
        <title>A de novo genome assembly of a pear dwarfing rootstock.</title>
        <authorList>
            <person name="Wang F."/>
            <person name="Wang J."/>
            <person name="Li S."/>
            <person name="Zhang Y."/>
            <person name="Fang M."/>
            <person name="Ma L."/>
            <person name="Zhao Y."/>
            <person name="Jiang S."/>
        </authorList>
    </citation>
    <scope>NUCLEOTIDE SEQUENCE [LARGE SCALE GENOMIC DNA]</scope>
    <source>
        <strain evidence="1">S2</strain>
        <tissue evidence="1">Leaf</tissue>
    </source>
</reference>